<evidence type="ECO:0000256" key="6">
    <source>
        <dbReference type="ARBA" id="ARBA00023180"/>
    </source>
</evidence>
<dbReference type="Proteomes" id="UP000688137">
    <property type="component" value="Unassembled WGS sequence"/>
</dbReference>
<dbReference type="EMBL" id="CAJJDM010000117">
    <property type="protein sequence ID" value="CAD8101016.1"/>
    <property type="molecule type" value="Genomic_DNA"/>
</dbReference>
<protein>
    <recommendedName>
        <fullName evidence="10">Transmembrane protein</fullName>
    </recommendedName>
</protein>
<organism evidence="8 9">
    <name type="scientific">Paramecium primaurelia</name>
    <dbReference type="NCBI Taxonomy" id="5886"/>
    <lineage>
        <taxon>Eukaryota</taxon>
        <taxon>Sar</taxon>
        <taxon>Alveolata</taxon>
        <taxon>Ciliophora</taxon>
        <taxon>Intramacronucleata</taxon>
        <taxon>Oligohymenophorea</taxon>
        <taxon>Peniculida</taxon>
        <taxon>Parameciidae</taxon>
        <taxon>Paramecium</taxon>
    </lineage>
</organism>
<dbReference type="GO" id="GO:0022857">
    <property type="term" value="F:transmembrane transporter activity"/>
    <property type="evidence" value="ECO:0007669"/>
    <property type="project" value="InterPro"/>
</dbReference>
<feature type="transmembrane region" description="Helical" evidence="7">
    <location>
        <begin position="379"/>
        <end position="399"/>
    </location>
</feature>
<feature type="transmembrane region" description="Helical" evidence="7">
    <location>
        <begin position="147"/>
        <end position="167"/>
    </location>
</feature>
<comment type="similarity">
    <text evidence="2">Belongs to the CTL (choline transporter-like) family.</text>
</comment>
<name>A0A8S1PCW1_PARPR</name>
<evidence type="ECO:0000256" key="2">
    <source>
        <dbReference type="ARBA" id="ARBA00007168"/>
    </source>
</evidence>
<dbReference type="GO" id="GO:0016020">
    <property type="term" value="C:membrane"/>
    <property type="evidence" value="ECO:0007669"/>
    <property type="project" value="UniProtKB-SubCell"/>
</dbReference>
<dbReference type="InterPro" id="IPR007603">
    <property type="entry name" value="Choline_transptr-like"/>
</dbReference>
<evidence type="ECO:0000313" key="8">
    <source>
        <dbReference type="EMBL" id="CAD8101016.1"/>
    </source>
</evidence>
<dbReference type="PANTHER" id="PTHR12385:SF14">
    <property type="entry name" value="CHOLINE TRANSPORTER-LIKE 2"/>
    <property type="match status" value="1"/>
</dbReference>
<keyword evidence="9" id="KW-1185">Reference proteome</keyword>
<keyword evidence="6" id="KW-0325">Glycoprotein</keyword>
<comment type="subcellular location">
    <subcellularLocation>
        <location evidence="1">Membrane</location>
        <topology evidence="1">Multi-pass membrane protein</topology>
    </subcellularLocation>
</comment>
<comment type="caution">
    <text evidence="8">The sequence shown here is derived from an EMBL/GenBank/DDBJ whole genome shotgun (WGS) entry which is preliminary data.</text>
</comment>
<keyword evidence="4 7" id="KW-1133">Transmembrane helix</keyword>
<feature type="transmembrane region" description="Helical" evidence="7">
    <location>
        <begin position="468"/>
        <end position="488"/>
    </location>
</feature>
<keyword evidence="5 7" id="KW-0472">Membrane</keyword>
<proteinExistence type="inferred from homology"/>
<feature type="transmembrane region" description="Helical" evidence="7">
    <location>
        <begin position="293"/>
        <end position="311"/>
    </location>
</feature>
<sequence length="725" mass="85966">MQPEQIVDQEISHRVFENSSQYLFQEKNVIQQTPSGNNLFIEISDNKQTKIDLIKVIEPDHKQEIMLRQTKQNQNRSTPPSIHVFEPQLTLQNQSANQLIDSTGKTYLQQRLYQQAVYNGDKLYQDYRNNLLNQYKSNQFYKRDIQWVYFLILISVFQTILYFIYILNNQGYQYLGRWNKGIDLDGIFCGYDKAEKYPFIYLNNPIKEYLYQRVCVSQCPDDDQKQVDCLTNHLIKSCNSQISISNPNQDFIIYSTFRYQYSICIPKTMNYFYQTQEVYDFELVQSCISDLWVMRYPIFATYFVIIFLKIILDKLIKIRMQKIYISCILLILLIGIGGVYFFHQFIKLINIDSFDNQIATMKIDYAFVLEHTSKPNPTLALLMSIILVMVFYIMAYLFYKLNNQIKLLFIGLKLMRKFQKSQKMLSILIFTNLIKFMIFIIYFYTLMATLSPPNIQTNNLIFNNGLSFTQYCLGVYLIISIRFCYFFIDNLLNFFTSSLFLEWYGLALIQQNELDQTQNFKIPQKKTLIYNLGSVIAQSSIIFFTDYIVNVWNLFSMISKKLRLKLFLQDYNHYSSLNQFSTILSLKNCTFQNAIEIVEQLNGMILPIHQKKMIQMSKVYGQLNQYFVSLLATMIIYIIQRLLYSDQLFSIYPGLAMGFLIGLFVSQTHYVEMQSGIQSLFHIYFLDQEQSLLLGILTFFRRKDKKKMISHIEQQIKDFKQQIEK</sequence>
<dbReference type="PANTHER" id="PTHR12385">
    <property type="entry name" value="CHOLINE TRANSPORTER-LIKE (SLC FAMILY 44)"/>
    <property type="match status" value="1"/>
</dbReference>
<accession>A0A8S1PCW1</accession>
<gene>
    <name evidence="8" type="ORF">PPRIM_AZ9-3.1.T1140067</name>
</gene>
<feature type="transmembrane region" description="Helical" evidence="7">
    <location>
        <begin position="528"/>
        <end position="549"/>
    </location>
</feature>
<dbReference type="AlphaFoldDB" id="A0A8S1PCW1"/>
<evidence type="ECO:0000256" key="3">
    <source>
        <dbReference type="ARBA" id="ARBA00022692"/>
    </source>
</evidence>
<reference evidence="8" key="1">
    <citation type="submission" date="2021-01" db="EMBL/GenBank/DDBJ databases">
        <authorList>
            <consortium name="Genoscope - CEA"/>
            <person name="William W."/>
        </authorList>
    </citation>
    <scope>NUCLEOTIDE SEQUENCE</scope>
</reference>
<evidence type="ECO:0000256" key="5">
    <source>
        <dbReference type="ARBA" id="ARBA00023136"/>
    </source>
</evidence>
<dbReference type="OMA" id="QTHYVEM"/>
<keyword evidence="3 7" id="KW-0812">Transmembrane</keyword>
<evidence type="ECO:0000256" key="1">
    <source>
        <dbReference type="ARBA" id="ARBA00004141"/>
    </source>
</evidence>
<evidence type="ECO:0000313" key="9">
    <source>
        <dbReference type="Proteomes" id="UP000688137"/>
    </source>
</evidence>
<evidence type="ECO:0000256" key="7">
    <source>
        <dbReference type="SAM" id="Phobius"/>
    </source>
</evidence>
<feature type="transmembrane region" description="Helical" evidence="7">
    <location>
        <begin position="626"/>
        <end position="644"/>
    </location>
</feature>
<evidence type="ECO:0000256" key="4">
    <source>
        <dbReference type="ARBA" id="ARBA00022989"/>
    </source>
</evidence>
<feature type="transmembrane region" description="Helical" evidence="7">
    <location>
        <begin position="323"/>
        <end position="343"/>
    </location>
</feature>
<feature type="transmembrane region" description="Helical" evidence="7">
    <location>
        <begin position="681"/>
        <end position="700"/>
    </location>
</feature>
<feature type="transmembrane region" description="Helical" evidence="7">
    <location>
        <begin position="651"/>
        <end position="669"/>
    </location>
</feature>
<evidence type="ECO:0008006" key="10">
    <source>
        <dbReference type="Google" id="ProtNLM"/>
    </source>
</evidence>
<feature type="transmembrane region" description="Helical" evidence="7">
    <location>
        <begin position="425"/>
        <end position="448"/>
    </location>
</feature>